<evidence type="ECO:0000259" key="4">
    <source>
        <dbReference type="PROSITE" id="PS51203"/>
    </source>
</evidence>
<dbReference type="Pfam" id="PF04968">
    <property type="entry name" value="CHORD"/>
    <property type="match status" value="2"/>
</dbReference>
<dbReference type="PROSITE" id="PS51401">
    <property type="entry name" value="CHORD"/>
    <property type="match status" value="2"/>
</dbReference>
<dbReference type="InterPro" id="IPR008978">
    <property type="entry name" value="HSP20-like_chaperone"/>
</dbReference>
<keyword evidence="1" id="KW-0479">Metal-binding</keyword>
<keyword evidence="6" id="KW-1185">Reference proteome</keyword>
<dbReference type="GO" id="GO:0046872">
    <property type="term" value="F:metal ion binding"/>
    <property type="evidence" value="ECO:0007669"/>
    <property type="project" value="UniProtKB-KW"/>
</dbReference>
<dbReference type="Gene3D" id="4.10.1130.20">
    <property type="match status" value="2"/>
</dbReference>
<dbReference type="InterPro" id="IPR007051">
    <property type="entry name" value="CHORD_dom"/>
</dbReference>
<feature type="domain" description="CHORD" evidence="5">
    <location>
        <begin position="78"/>
        <end position="137"/>
    </location>
</feature>
<dbReference type="AlphaFoldDB" id="A0A1I8AT20"/>
<dbReference type="Gene3D" id="2.60.40.790">
    <property type="match status" value="2"/>
</dbReference>
<organism evidence="6 7">
    <name type="scientific">Steinernema glaseri</name>
    <dbReference type="NCBI Taxonomy" id="37863"/>
    <lineage>
        <taxon>Eukaryota</taxon>
        <taxon>Metazoa</taxon>
        <taxon>Ecdysozoa</taxon>
        <taxon>Nematoda</taxon>
        <taxon>Chromadorea</taxon>
        <taxon>Rhabditida</taxon>
        <taxon>Tylenchina</taxon>
        <taxon>Panagrolaimomorpha</taxon>
        <taxon>Strongyloidoidea</taxon>
        <taxon>Steinernematidae</taxon>
        <taxon>Steinernema</taxon>
    </lineage>
</organism>
<evidence type="ECO:0000313" key="7">
    <source>
        <dbReference type="WBParaSite" id="L893_g8773.t1"/>
    </source>
</evidence>
<dbReference type="WBParaSite" id="L893_g8773.t1">
    <property type="protein sequence ID" value="L893_g8773.t1"/>
    <property type="gene ID" value="L893_g8773"/>
</dbReference>
<keyword evidence="2" id="KW-0677">Repeat</keyword>
<dbReference type="Proteomes" id="UP000095287">
    <property type="component" value="Unplaced"/>
</dbReference>
<dbReference type="PANTHER" id="PTHR46983:SF3">
    <property type="entry name" value="CHPADIPLOID STATE MAINTENANCE PROTEIN CHPA"/>
    <property type="match status" value="1"/>
</dbReference>
<proteinExistence type="predicted"/>
<reference evidence="7" key="1">
    <citation type="submission" date="2016-11" db="UniProtKB">
        <authorList>
            <consortium name="WormBaseParasite"/>
        </authorList>
    </citation>
    <scope>IDENTIFICATION</scope>
</reference>
<evidence type="ECO:0000313" key="6">
    <source>
        <dbReference type="Proteomes" id="UP000095287"/>
    </source>
</evidence>
<keyword evidence="3" id="KW-0862">Zinc</keyword>
<evidence type="ECO:0000256" key="3">
    <source>
        <dbReference type="ARBA" id="ARBA00022833"/>
    </source>
</evidence>
<evidence type="ECO:0000259" key="5">
    <source>
        <dbReference type="PROSITE" id="PS51401"/>
    </source>
</evidence>
<sequence>MTLTLVTNSFSMSTVEKQENDVIARNGLNQAARERASKQPLIPIKVKVTPGAEALLEQLKTGGSSSDSADALEVGAPCRNNSCSATYNGPDSSKADCVHHPGVPIFHEGMKYWSCCQKKTSDFGNFLDQQGCTTGHHVFTKVETVKAVRQDWFNSGSLCHVNLYCKGAIPAQCKFESNGFLLKACVTYANGQKESLFDFDLFGQIEVENSQIVISERKVEMILKKVEPVSWPTLHYEPSNEQADPHENDVIAWNGLNQPTQERDTEQPLIPIKVRVTSGAEALLEQLKTGMNIGEGSNALEVGAPCRNNSCNETYNGPDSSKTNCVHHPGVAIFHEGMKYWSCCKKKTSDFGNFLDQQGCTTGDHVFIKVETVKAVRQDWFNSGSFCHVNLYCKGAIPAQSKFESNGFLLKACVTYANGQKESAFDFDLFGEIEVENSEIVISERKVEMVLKKVEPVSWPKLANDPVENATEELEAEA</sequence>
<dbReference type="InterPro" id="IPR007052">
    <property type="entry name" value="CS_dom"/>
</dbReference>
<accession>A0A1I8AT20</accession>
<feature type="domain" description="CS" evidence="4">
    <location>
        <begin position="145"/>
        <end position="235"/>
    </location>
</feature>
<feature type="domain" description="CS" evidence="4">
    <location>
        <begin position="373"/>
        <end position="463"/>
    </location>
</feature>
<evidence type="ECO:0000256" key="2">
    <source>
        <dbReference type="ARBA" id="ARBA00022737"/>
    </source>
</evidence>
<dbReference type="PROSITE" id="PS51203">
    <property type="entry name" value="CS"/>
    <property type="match status" value="2"/>
</dbReference>
<dbReference type="InterPro" id="IPR039790">
    <property type="entry name" value="CHRD1"/>
</dbReference>
<dbReference type="PANTHER" id="PTHR46983">
    <property type="entry name" value="CYSTEINE AND HISTIDINE-RICH DOMAIN-CONTAINING PROTEIN 1"/>
    <property type="match status" value="1"/>
</dbReference>
<dbReference type="CDD" id="cd06466">
    <property type="entry name" value="p23_CS_SGT1_like"/>
    <property type="match status" value="2"/>
</dbReference>
<name>A0A1I8AT20_9BILA</name>
<dbReference type="SUPFAM" id="SSF49764">
    <property type="entry name" value="HSP20-like chaperones"/>
    <property type="match status" value="2"/>
</dbReference>
<protein>
    <submittedName>
        <fullName evidence="7">Cysteine and histidine-rich domain-containing protein 1</fullName>
    </submittedName>
</protein>
<evidence type="ECO:0000256" key="1">
    <source>
        <dbReference type="ARBA" id="ARBA00022723"/>
    </source>
</evidence>
<feature type="domain" description="CHORD" evidence="5">
    <location>
        <begin position="306"/>
        <end position="365"/>
    </location>
</feature>
<dbReference type="Pfam" id="PF04969">
    <property type="entry name" value="CS"/>
    <property type="match status" value="2"/>
</dbReference>